<evidence type="ECO:0000259" key="1">
    <source>
        <dbReference type="Pfam" id="PF12728"/>
    </source>
</evidence>
<dbReference type="EMBL" id="CP067977">
    <property type="protein sequence ID" value="QQQ18592.1"/>
    <property type="molecule type" value="Genomic_DNA"/>
</dbReference>
<dbReference type="Proteomes" id="UP000595448">
    <property type="component" value="Chromosome"/>
</dbReference>
<sequence length="63" mass="7224">MANALPALPQFLTLQKVADILAVSDKTVRRLIDRGDLPRHKVGRQVRISERDLRDFIALRRGF</sequence>
<reference evidence="2 3" key="1">
    <citation type="submission" date="2021-01" db="EMBL/GenBank/DDBJ databases">
        <title>Brevundimonas vitis sp. nov., an bacterium isolated from grape (Vitis vinifera).</title>
        <authorList>
            <person name="Jiang L."/>
            <person name="Lee J."/>
        </authorList>
    </citation>
    <scope>NUCLEOTIDE SEQUENCE [LARGE SCALE GENOMIC DNA]</scope>
    <source>
        <strain evidence="2 3">GRTSA-9</strain>
    </source>
</reference>
<evidence type="ECO:0000313" key="3">
    <source>
        <dbReference type="Proteomes" id="UP000595448"/>
    </source>
</evidence>
<gene>
    <name evidence="2" type="ORF">JIP62_00055</name>
</gene>
<keyword evidence="3" id="KW-1185">Reference proteome</keyword>
<dbReference type="SUPFAM" id="SSF46955">
    <property type="entry name" value="Putative DNA-binding domain"/>
    <property type="match status" value="1"/>
</dbReference>
<evidence type="ECO:0000313" key="2">
    <source>
        <dbReference type="EMBL" id="QQQ18592.1"/>
    </source>
</evidence>
<name>A0ABX7BLZ2_9CAUL</name>
<dbReference type="Pfam" id="PF12728">
    <property type="entry name" value="HTH_17"/>
    <property type="match status" value="1"/>
</dbReference>
<proteinExistence type="predicted"/>
<dbReference type="RefSeq" id="WP_201102962.1">
    <property type="nucleotide sequence ID" value="NZ_CP067977.1"/>
</dbReference>
<feature type="domain" description="Helix-turn-helix" evidence="1">
    <location>
        <begin position="11"/>
        <end position="58"/>
    </location>
</feature>
<dbReference type="InterPro" id="IPR009061">
    <property type="entry name" value="DNA-bd_dom_put_sf"/>
</dbReference>
<accession>A0ABX7BLZ2</accession>
<dbReference type="InterPro" id="IPR010093">
    <property type="entry name" value="SinI_DNA-bd"/>
</dbReference>
<dbReference type="InterPro" id="IPR041657">
    <property type="entry name" value="HTH_17"/>
</dbReference>
<organism evidence="2 3">
    <name type="scientific">Brevundimonas vitisensis</name>
    <dbReference type="NCBI Taxonomy" id="2800818"/>
    <lineage>
        <taxon>Bacteria</taxon>
        <taxon>Pseudomonadati</taxon>
        <taxon>Pseudomonadota</taxon>
        <taxon>Alphaproteobacteria</taxon>
        <taxon>Caulobacterales</taxon>
        <taxon>Caulobacteraceae</taxon>
        <taxon>Brevundimonas</taxon>
    </lineage>
</organism>
<dbReference type="NCBIfam" id="TIGR01764">
    <property type="entry name" value="excise"/>
    <property type="match status" value="1"/>
</dbReference>
<protein>
    <submittedName>
        <fullName evidence="2">Helix-turn-helix domain-containing protein</fullName>
    </submittedName>
</protein>